<evidence type="ECO:0000313" key="3">
    <source>
        <dbReference type="Proteomes" id="UP000054937"/>
    </source>
</evidence>
<accession>A0A0V0QWC5</accession>
<keyword evidence="1" id="KW-0175">Coiled coil</keyword>
<evidence type="ECO:0000256" key="1">
    <source>
        <dbReference type="SAM" id="Coils"/>
    </source>
</evidence>
<reference evidence="2 3" key="1">
    <citation type="journal article" date="2015" name="Sci. Rep.">
        <title>Genome of the facultative scuticociliatosis pathogen Pseudocohnilembus persalinus provides insight into its virulence through horizontal gene transfer.</title>
        <authorList>
            <person name="Xiong J."/>
            <person name="Wang G."/>
            <person name="Cheng J."/>
            <person name="Tian M."/>
            <person name="Pan X."/>
            <person name="Warren A."/>
            <person name="Jiang C."/>
            <person name="Yuan D."/>
            <person name="Miao W."/>
        </authorList>
    </citation>
    <scope>NUCLEOTIDE SEQUENCE [LARGE SCALE GENOMIC DNA]</scope>
    <source>
        <strain evidence="2">36N120E</strain>
    </source>
</reference>
<dbReference type="AlphaFoldDB" id="A0A0V0QWC5"/>
<organism evidence="2 3">
    <name type="scientific">Pseudocohnilembus persalinus</name>
    <name type="common">Ciliate</name>
    <dbReference type="NCBI Taxonomy" id="266149"/>
    <lineage>
        <taxon>Eukaryota</taxon>
        <taxon>Sar</taxon>
        <taxon>Alveolata</taxon>
        <taxon>Ciliophora</taxon>
        <taxon>Intramacronucleata</taxon>
        <taxon>Oligohymenophorea</taxon>
        <taxon>Scuticociliatia</taxon>
        <taxon>Philasterida</taxon>
        <taxon>Pseudocohnilembidae</taxon>
        <taxon>Pseudocohnilembus</taxon>
    </lineage>
</organism>
<protein>
    <submittedName>
        <fullName evidence="2">Uncharacterized protein</fullName>
    </submittedName>
</protein>
<name>A0A0V0QWC5_PSEPJ</name>
<gene>
    <name evidence="2" type="ORF">PPERSA_07902</name>
</gene>
<sequence length="506" mass="60541">MQRPQTHSNDNIRTINKIVTLFSFDQLENSKQIQNENKHNQEFHQDKMQNEKCKFQKSVKYLQNKNLLLKSKNLLIHPIKQANQKKKCENGKFNNQDDLYSKNTLLNKETIQQNKVQSLQQIQEINYFNKDNEYQNYQTLQQNLNSKEQFHVKKRSYSTEKKQLYNFNQAKNQDKKIKVGDFLENINCGIIKNKQNLKDQNDNRISLNNSQWELYDNVKNKDKGGHTNIQINKIIGNKLNDNQIIQINNNYSQKNEKINQKKFQNQVLNKNIYQNNYDNKIIENLDETSSYHFDTQNSINKELSEESLNSKNFQIEKKSINNDLQLKQQFPNLSQIQIKKDSNQFNNQNNNIHNNNKSFDIDGSSFLQEIKILHEIIEKQKKEQNLSPQNCNNNINEFNGQQQNCSEQNNEQILDLLMFNTQQLSKKFEVEKIKELKDQFQQNQDKKKQYIENYKRDLIKNHQIKYQNYKIKIENACWNNKNQISLKLNKLQKLNTNFPNDFFQNH</sequence>
<comment type="caution">
    <text evidence="2">The sequence shown here is derived from an EMBL/GenBank/DDBJ whole genome shotgun (WGS) entry which is preliminary data.</text>
</comment>
<dbReference type="Proteomes" id="UP000054937">
    <property type="component" value="Unassembled WGS sequence"/>
</dbReference>
<dbReference type="EMBL" id="LDAU01000093">
    <property type="protein sequence ID" value="KRX06668.1"/>
    <property type="molecule type" value="Genomic_DNA"/>
</dbReference>
<proteinExistence type="predicted"/>
<feature type="coiled-coil region" evidence="1">
    <location>
        <begin position="426"/>
        <end position="453"/>
    </location>
</feature>
<evidence type="ECO:0000313" key="2">
    <source>
        <dbReference type="EMBL" id="KRX06668.1"/>
    </source>
</evidence>
<dbReference type="InParanoid" id="A0A0V0QWC5"/>
<keyword evidence="3" id="KW-1185">Reference proteome</keyword>